<protein>
    <submittedName>
        <fullName evidence="2">GHKL domain-containing protein</fullName>
    </submittedName>
</protein>
<evidence type="ECO:0000259" key="1">
    <source>
        <dbReference type="Pfam" id="PF14501"/>
    </source>
</evidence>
<comment type="caution">
    <text evidence="2">The sequence shown here is derived from an EMBL/GenBank/DDBJ whole genome shotgun (WGS) entry which is preliminary data.</text>
</comment>
<name>A0A660A5I5_STRPY</name>
<dbReference type="InterPro" id="IPR032834">
    <property type="entry name" value="NatK-like_C"/>
</dbReference>
<sequence>MIYLINMIVITLNVVVLLLIHARIFGYRMDTKKSLLGILTFYICSLLSTSLSNLLSVGFLGGLLLYPLFFLLYTRYIARRKVNGSLLLFYSLFPIAFWDVIHSFIVYFIVFYISFLKNNYHSNIIIMIFSIVAGTMVLLLIQAFNYDFSHLRKKKLNQRTRKIISIANFSMILYFITIPMIDFIEEVENINFTHYQEMITAIYFLLFICFVNLLDRNLRQELQKQVVLQKELQLQNMARYSKQIEGLYQNIRSFRHDYANILTSLKIGIDCKDIEMISSIYHKVLKDSGKVLRGEKFNLARLRNINDLPLKSLLFVKLSEAQRLSIPVSIEIGEPISIKNIELIDFLTLVSILIDNAIEGAAESGIVLCFFEQFGKQILIVQNDTFEKQINLSTIFERGVSSKGNNRGVGLSNVREILESYPTVTLKTVSNHFVFKQILEIEIL</sequence>
<dbReference type="PANTHER" id="PTHR40448">
    <property type="entry name" value="TWO-COMPONENT SENSOR HISTIDINE KINASE"/>
    <property type="match status" value="1"/>
</dbReference>
<dbReference type="PANTHER" id="PTHR40448:SF1">
    <property type="entry name" value="TWO-COMPONENT SENSOR HISTIDINE KINASE"/>
    <property type="match status" value="1"/>
</dbReference>
<evidence type="ECO:0000313" key="2">
    <source>
        <dbReference type="EMBL" id="TNY46872.1"/>
    </source>
</evidence>
<evidence type="ECO:0000313" key="3">
    <source>
        <dbReference type="Proteomes" id="UP000316580"/>
    </source>
</evidence>
<dbReference type="InterPro" id="IPR036890">
    <property type="entry name" value="HATPase_C_sf"/>
</dbReference>
<dbReference type="Proteomes" id="UP000316580">
    <property type="component" value="Unassembled WGS sequence"/>
</dbReference>
<dbReference type="SUPFAM" id="SSF55874">
    <property type="entry name" value="ATPase domain of HSP90 chaperone/DNA topoisomerase II/histidine kinase"/>
    <property type="match status" value="1"/>
</dbReference>
<reference evidence="2 3" key="1">
    <citation type="submission" date="2019-05" db="EMBL/GenBank/DDBJ databases">
        <title>Novel genomic isolates of S.pyogenes and S.dysgalactiae subsp. equisimilis associated to necrotising fasciitis (NSTI).</title>
        <authorList>
            <person name="Barrantes I."/>
        </authorList>
    </citation>
    <scope>NUCLEOTIDE SEQUENCE [LARGE SCALE GENOMIC DNA]</scope>
    <source>
        <strain evidence="2 3">SPY6028</strain>
    </source>
</reference>
<dbReference type="Gene3D" id="3.30.565.10">
    <property type="entry name" value="Histidine kinase-like ATPase, C-terminal domain"/>
    <property type="match status" value="1"/>
</dbReference>
<dbReference type="RefSeq" id="WP_011528344.1">
    <property type="nucleotide sequence ID" value="NZ_CAAHPQ010000003.1"/>
</dbReference>
<proteinExistence type="predicted"/>
<accession>A0A660A5I5</accession>
<dbReference type="EMBL" id="VCID01000514">
    <property type="protein sequence ID" value="TNY46872.1"/>
    <property type="molecule type" value="Genomic_DNA"/>
</dbReference>
<dbReference type="Pfam" id="PF14501">
    <property type="entry name" value="HATPase_c_5"/>
    <property type="match status" value="1"/>
</dbReference>
<organism evidence="2 3">
    <name type="scientific">Streptococcus pyogenes</name>
    <dbReference type="NCBI Taxonomy" id="1314"/>
    <lineage>
        <taxon>Bacteria</taxon>
        <taxon>Bacillati</taxon>
        <taxon>Bacillota</taxon>
        <taxon>Bacilli</taxon>
        <taxon>Lactobacillales</taxon>
        <taxon>Streptococcaceae</taxon>
        <taxon>Streptococcus</taxon>
    </lineage>
</organism>
<dbReference type="GO" id="GO:0042802">
    <property type="term" value="F:identical protein binding"/>
    <property type="evidence" value="ECO:0007669"/>
    <property type="project" value="TreeGrafter"/>
</dbReference>
<gene>
    <name evidence="2" type="ORF">FGO82_06480</name>
</gene>
<dbReference type="AlphaFoldDB" id="A0A660A5I5"/>
<feature type="domain" description="Sensor histidine kinase NatK-like C-terminal" evidence="1">
    <location>
        <begin position="342"/>
        <end position="441"/>
    </location>
</feature>